<keyword evidence="3" id="KW-1185">Reference proteome</keyword>
<evidence type="ECO:0000313" key="3">
    <source>
        <dbReference type="Proteomes" id="UP001189429"/>
    </source>
</evidence>
<gene>
    <name evidence="2" type="ORF">PCOR1329_LOCUS64887</name>
</gene>
<evidence type="ECO:0000256" key="1">
    <source>
        <dbReference type="SAM" id="MobiDB-lite"/>
    </source>
</evidence>
<proteinExistence type="predicted"/>
<reference evidence="2" key="1">
    <citation type="submission" date="2023-10" db="EMBL/GenBank/DDBJ databases">
        <authorList>
            <person name="Chen Y."/>
            <person name="Shah S."/>
            <person name="Dougan E. K."/>
            <person name="Thang M."/>
            <person name="Chan C."/>
        </authorList>
    </citation>
    <scope>NUCLEOTIDE SEQUENCE [LARGE SCALE GENOMIC DNA]</scope>
</reference>
<evidence type="ECO:0000313" key="2">
    <source>
        <dbReference type="EMBL" id="CAK0882328.1"/>
    </source>
</evidence>
<protein>
    <submittedName>
        <fullName evidence="2">Uncharacterized protein</fullName>
    </submittedName>
</protein>
<feature type="region of interest" description="Disordered" evidence="1">
    <location>
        <begin position="74"/>
        <end position="109"/>
    </location>
</feature>
<feature type="compositionally biased region" description="Low complexity" evidence="1">
    <location>
        <begin position="74"/>
        <end position="89"/>
    </location>
</feature>
<dbReference type="EMBL" id="CAUYUJ010018284">
    <property type="protein sequence ID" value="CAK0882328.1"/>
    <property type="molecule type" value="Genomic_DNA"/>
</dbReference>
<organism evidence="2 3">
    <name type="scientific">Prorocentrum cordatum</name>
    <dbReference type="NCBI Taxonomy" id="2364126"/>
    <lineage>
        <taxon>Eukaryota</taxon>
        <taxon>Sar</taxon>
        <taxon>Alveolata</taxon>
        <taxon>Dinophyceae</taxon>
        <taxon>Prorocentrales</taxon>
        <taxon>Prorocentraceae</taxon>
        <taxon>Prorocentrum</taxon>
    </lineage>
</organism>
<sequence length="109" mass="12196">MPLCPHSFCCKTTRLLVTANCATRGSDERISCHLEQTQCLGIPTNYGNGAKLPRVERKFKLKLKENYKMERSFRALSGSSSSSAYSWTSNNLDRKWSDAHSEGRTSSSS</sequence>
<feature type="compositionally biased region" description="Basic and acidic residues" evidence="1">
    <location>
        <begin position="92"/>
        <end position="103"/>
    </location>
</feature>
<accession>A0ABN9WB21</accession>
<comment type="caution">
    <text evidence="2">The sequence shown here is derived from an EMBL/GenBank/DDBJ whole genome shotgun (WGS) entry which is preliminary data.</text>
</comment>
<name>A0ABN9WB21_9DINO</name>
<dbReference type="Proteomes" id="UP001189429">
    <property type="component" value="Unassembled WGS sequence"/>
</dbReference>